<organism evidence="2 3">
    <name type="scientific">Champsocephalus gunnari</name>
    <name type="common">Mackerel icefish</name>
    <dbReference type="NCBI Taxonomy" id="52237"/>
    <lineage>
        <taxon>Eukaryota</taxon>
        <taxon>Metazoa</taxon>
        <taxon>Chordata</taxon>
        <taxon>Craniata</taxon>
        <taxon>Vertebrata</taxon>
        <taxon>Euteleostomi</taxon>
        <taxon>Actinopterygii</taxon>
        <taxon>Neopterygii</taxon>
        <taxon>Teleostei</taxon>
        <taxon>Neoteleostei</taxon>
        <taxon>Acanthomorphata</taxon>
        <taxon>Eupercaria</taxon>
        <taxon>Perciformes</taxon>
        <taxon>Notothenioidei</taxon>
        <taxon>Channichthyidae</taxon>
        <taxon>Champsocephalus</taxon>
    </lineage>
</organism>
<sequence>METADGERQTEVNGGCSDGFDSKMDQCVSDIQRLNPSRPSVKISWMTGARSLCPPHMQIIDSSEDPMDVQLCDHSLLL</sequence>
<protein>
    <submittedName>
        <fullName evidence="2">Uncharacterized protein</fullName>
    </submittedName>
</protein>
<dbReference type="Proteomes" id="UP001331515">
    <property type="component" value="Unassembled WGS sequence"/>
</dbReference>
<dbReference type="EMBL" id="JAURVH010001514">
    <property type="protein sequence ID" value="KAK5934764.1"/>
    <property type="molecule type" value="Genomic_DNA"/>
</dbReference>
<gene>
    <name evidence="2" type="ORF">CgunFtcFv8_015130</name>
</gene>
<evidence type="ECO:0000313" key="3">
    <source>
        <dbReference type="Proteomes" id="UP001331515"/>
    </source>
</evidence>
<evidence type="ECO:0000256" key="1">
    <source>
        <dbReference type="SAM" id="MobiDB-lite"/>
    </source>
</evidence>
<dbReference type="AlphaFoldDB" id="A0AAN8ID03"/>
<accession>A0AAN8ID03</accession>
<name>A0AAN8ID03_CHAGU</name>
<comment type="caution">
    <text evidence="2">The sequence shown here is derived from an EMBL/GenBank/DDBJ whole genome shotgun (WGS) entry which is preliminary data.</text>
</comment>
<evidence type="ECO:0000313" key="2">
    <source>
        <dbReference type="EMBL" id="KAK5934764.1"/>
    </source>
</evidence>
<proteinExistence type="predicted"/>
<feature type="region of interest" description="Disordered" evidence="1">
    <location>
        <begin position="1"/>
        <end position="20"/>
    </location>
</feature>
<feature type="compositionally biased region" description="Basic and acidic residues" evidence="1">
    <location>
        <begin position="1"/>
        <end position="10"/>
    </location>
</feature>
<reference evidence="2 3" key="1">
    <citation type="journal article" date="2023" name="Mol. Biol. Evol.">
        <title>Genomics of Secondarily Temperate Adaptation in the Only Non-Antarctic Icefish.</title>
        <authorList>
            <person name="Rivera-Colon A.G."/>
            <person name="Rayamajhi N."/>
            <person name="Minhas B.F."/>
            <person name="Madrigal G."/>
            <person name="Bilyk K.T."/>
            <person name="Yoon V."/>
            <person name="Hune M."/>
            <person name="Gregory S."/>
            <person name="Cheng C.H.C."/>
            <person name="Catchen J.M."/>
        </authorList>
    </citation>
    <scope>NUCLEOTIDE SEQUENCE [LARGE SCALE GENOMIC DNA]</scope>
    <source>
        <tissue evidence="2">White muscle</tissue>
    </source>
</reference>
<keyword evidence="3" id="KW-1185">Reference proteome</keyword>